<evidence type="ECO:0000256" key="2">
    <source>
        <dbReference type="ARBA" id="ARBA00011900"/>
    </source>
</evidence>
<evidence type="ECO:0000256" key="6">
    <source>
        <dbReference type="ARBA" id="ARBA00047942"/>
    </source>
</evidence>
<organism evidence="7 9">
    <name type="scientific">Legionella adelaidensis</name>
    <dbReference type="NCBI Taxonomy" id="45056"/>
    <lineage>
        <taxon>Bacteria</taxon>
        <taxon>Pseudomonadati</taxon>
        <taxon>Pseudomonadota</taxon>
        <taxon>Gammaproteobacteria</taxon>
        <taxon>Legionellales</taxon>
        <taxon>Legionellaceae</taxon>
        <taxon>Legionella</taxon>
    </lineage>
</organism>
<evidence type="ECO:0000313" key="7">
    <source>
        <dbReference type="EMBL" id="KTC65014.1"/>
    </source>
</evidence>
<reference evidence="8 10" key="2">
    <citation type="submission" date="2018-12" db="EMBL/GenBank/DDBJ databases">
        <authorList>
            <consortium name="Pathogen Informatics"/>
        </authorList>
    </citation>
    <scope>NUCLEOTIDE SEQUENCE [LARGE SCALE GENOMIC DNA]</scope>
    <source>
        <strain evidence="8 10">NCTC12735</strain>
        <plasmid evidence="10">13</plasmid>
    </source>
</reference>
<dbReference type="PANTHER" id="PTHR30481:SF3">
    <property type="entry name" value="DNA ADENINE METHYLASE"/>
    <property type="match status" value="1"/>
</dbReference>
<keyword evidence="4" id="KW-0808">Transferase</keyword>
<reference evidence="7 9" key="1">
    <citation type="submission" date="2015-11" db="EMBL/GenBank/DDBJ databases">
        <title>Identification of large and diverse effector repertoires of 38 Legionella species.</title>
        <authorList>
            <person name="Burstein D."/>
            <person name="Amaro F."/>
            <person name="Zusman T."/>
            <person name="Lifshitz Z."/>
            <person name="Cohen O."/>
            <person name="Gilbert J.A."/>
            <person name="Pupko T."/>
            <person name="Shuman H.A."/>
            <person name="Segal G."/>
        </authorList>
    </citation>
    <scope>NUCLEOTIDE SEQUENCE [LARGE SCALE GENOMIC DNA]</scope>
    <source>
        <strain evidence="7 9">1762-AUS-E</strain>
    </source>
</reference>
<dbReference type="GO" id="GO:0032259">
    <property type="term" value="P:methylation"/>
    <property type="evidence" value="ECO:0007669"/>
    <property type="project" value="UniProtKB-KW"/>
</dbReference>
<dbReference type="GO" id="GO:1904047">
    <property type="term" value="F:S-adenosyl-L-methionine binding"/>
    <property type="evidence" value="ECO:0007669"/>
    <property type="project" value="TreeGrafter"/>
</dbReference>
<dbReference type="InterPro" id="IPR012327">
    <property type="entry name" value="MeTrfase_D12"/>
</dbReference>
<keyword evidence="5" id="KW-0949">S-adenosyl-L-methionine</keyword>
<dbReference type="PATRIC" id="fig|45056.6.peg.1748"/>
<comment type="catalytic activity">
    <reaction evidence="6">
        <text>a 2'-deoxyadenosine in DNA + S-adenosyl-L-methionine = an N(6)-methyl-2'-deoxyadenosine in DNA + S-adenosyl-L-homocysteine + H(+)</text>
        <dbReference type="Rhea" id="RHEA:15197"/>
        <dbReference type="Rhea" id="RHEA-COMP:12418"/>
        <dbReference type="Rhea" id="RHEA-COMP:12419"/>
        <dbReference type="ChEBI" id="CHEBI:15378"/>
        <dbReference type="ChEBI" id="CHEBI:57856"/>
        <dbReference type="ChEBI" id="CHEBI:59789"/>
        <dbReference type="ChEBI" id="CHEBI:90615"/>
        <dbReference type="ChEBI" id="CHEBI:90616"/>
        <dbReference type="EC" id="2.1.1.72"/>
    </reaction>
</comment>
<evidence type="ECO:0000313" key="9">
    <source>
        <dbReference type="Proteomes" id="UP000054859"/>
    </source>
</evidence>
<accession>A0A0W0R1Q2</accession>
<dbReference type="Gene3D" id="1.10.1020.10">
    <property type="entry name" value="Adenine-specific Methyltransferase, Domain 2"/>
    <property type="match status" value="1"/>
</dbReference>
<protein>
    <recommendedName>
        <fullName evidence="2">site-specific DNA-methyltransferase (adenine-specific)</fullName>
        <ecNumber evidence="2">2.1.1.72</ecNumber>
    </recommendedName>
</protein>
<evidence type="ECO:0000256" key="5">
    <source>
        <dbReference type="ARBA" id="ARBA00022691"/>
    </source>
</evidence>
<dbReference type="GO" id="GO:0043565">
    <property type="term" value="F:sequence-specific DNA binding"/>
    <property type="evidence" value="ECO:0007669"/>
    <property type="project" value="TreeGrafter"/>
</dbReference>
<dbReference type="Proteomes" id="UP000281170">
    <property type="component" value="Plasmid 13"/>
</dbReference>
<dbReference type="OrthoDB" id="6105906at2"/>
<evidence type="ECO:0000313" key="10">
    <source>
        <dbReference type="Proteomes" id="UP000281170"/>
    </source>
</evidence>
<keyword evidence="9" id="KW-1185">Reference proteome</keyword>
<geneLocation type="plasmid" evidence="8 10">
    <name>13</name>
</geneLocation>
<name>A0A0W0R1Q2_9GAMM</name>
<dbReference type="EC" id="2.1.1.72" evidence="2"/>
<sequence>MNSVQFNKNYGGPLHYLGNRFLSLPDTSGHMHPDSSWLKEHFSIIQFNNDGKKYKRCIEPFSGCASWTIAAMELGVAEQYIINDSDKVLILSLKLIKDEPVLLKERYALLVQGFEQSSAKKAYFLKTLETYNHVNNDNEKALILPFIINHSWSGILFHNSTGDILYWEGPLFEGKSSERFLEKANLSVEQFNTEIDRVSGLFNANHIEFRSGDFLDALVDIRSDDFIALNPPYPENERSVAEKTGMYTELYSPEKLHENLKQLVDKMEDNGIHYYMTYGFYNPILHKYVLLDSMKNPKNYFRVLGYENCAFGIGLDQMYFTSKFSIPTHLKTKVILATKVLEKGSTIKPEEALRQYNALLPIS</sequence>
<dbReference type="KEGG" id="ladl:NCTC12735_00932"/>
<dbReference type="InterPro" id="IPR029063">
    <property type="entry name" value="SAM-dependent_MTases_sf"/>
</dbReference>
<evidence type="ECO:0000313" key="8">
    <source>
        <dbReference type="EMBL" id="VEH85306.1"/>
    </source>
</evidence>
<dbReference type="Proteomes" id="UP000054859">
    <property type="component" value="Unassembled WGS sequence"/>
</dbReference>
<evidence type="ECO:0000256" key="3">
    <source>
        <dbReference type="ARBA" id="ARBA00022603"/>
    </source>
</evidence>
<proteinExistence type="inferred from homology"/>
<dbReference type="EMBL" id="LNKA01000011">
    <property type="protein sequence ID" value="KTC65014.1"/>
    <property type="molecule type" value="Genomic_DNA"/>
</dbReference>
<dbReference type="GO" id="GO:0009307">
    <property type="term" value="P:DNA restriction-modification system"/>
    <property type="evidence" value="ECO:0007669"/>
    <property type="project" value="InterPro"/>
</dbReference>
<dbReference type="SUPFAM" id="SSF53335">
    <property type="entry name" value="S-adenosyl-L-methionine-dependent methyltransferases"/>
    <property type="match status" value="1"/>
</dbReference>
<dbReference type="Gene3D" id="3.40.50.150">
    <property type="entry name" value="Vaccinia Virus protein VP39"/>
    <property type="match status" value="1"/>
</dbReference>
<evidence type="ECO:0000256" key="1">
    <source>
        <dbReference type="ARBA" id="ARBA00006594"/>
    </source>
</evidence>
<dbReference type="PANTHER" id="PTHR30481">
    <property type="entry name" value="DNA ADENINE METHYLASE"/>
    <property type="match status" value="1"/>
</dbReference>
<dbReference type="GO" id="GO:0006298">
    <property type="term" value="P:mismatch repair"/>
    <property type="evidence" value="ECO:0007669"/>
    <property type="project" value="TreeGrafter"/>
</dbReference>
<keyword evidence="3 8" id="KW-0489">Methyltransferase</keyword>
<dbReference type="GO" id="GO:0009007">
    <property type="term" value="F:site-specific DNA-methyltransferase (adenine-specific) activity"/>
    <property type="evidence" value="ECO:0007669"/>
    <property type="project" value="UniProtKB-EC"/>
</dbReference>
<dbReference type="AlphaFoldDB" id="A0A0W0R1Q2"/>
<dbReference type="STRING" id="45056.Lade_1694"/>
<keyword evidence="8" id="KW-0614">Plasmid</keyword>
<dbReference type="InterPro" id="IPR023095">
    <property type="entry name" value="Ade_MeTrfase_dom_2"/>
</dbReference>
<evidence type="ECO:0000256" key="4">
    <source>
        <dbReference type="ARBA" id="ARBA00022679"/>
    </source>
</evidence>
<dbReference type="RefSeq" id="WP_058462769.1">
    <property type="nucleotide sequence ID" value="NZ_CAAAHS010000013.1"/>
</dbReference>
<gene>
    <name evidence="7" type="ORF">Lade_1694</name>
    <name evidence="8" type="ORF">NCTC12735_00932</name>
</gene>
<comment type="similarity">
    <text evidence="1">Belongs to the N(4)/N(6)-methyltransferase family.</text>
</comment>
<dbReference type="EMBL" id="LR134422">
    <property type="protein sequence ID" value="VEH85306.1"/>
    <property type="molecule type" value="Genomic_DNA"/>
</dbReference>